<dbReference type="Proteomes" id="UP000045039">
    <property type="component" value="Unassembled WGS sequence"/>
</dbReference>
<sequence length="443" mass="48798">MNDMTLGAVSAQVRPGFAVYDQDVTIDGKAYRAGLWYHGQERKGAARTVEPVDQWVSIPLHIEAETLDENGYTGRLLRFTNRGRPVRWVLPMGMLATHGGNVLKALFRQGFTADHQGHRQVLTYLREHPRPERLIQIATKPGWHDSGVFVLPGKPIGAADVYLDASRQQASLYHRRGTLDGWRQSVGLGCLGDPALELAVCLALAGPLLDALGVPGGGVHLLGGTDSSAPLAVRVAASVWGDPFDLTASWHSTQAALIQEAIQRNNTVLPLNGGDWPDLNAEKLGDAIARGRLDIYRHGSCSTLAWRVLMLSHGRRRLFSDARTDWPLVDIATDRPAQAARLDVGHALETHYGHLGPAFVESLLACGGPDTLVPMFHEVRKRLLEVETPHVWRVADRFAAMAVAGEHAIACELLDWSRGKALETCHRLYEQWRTTRKRPASRR</sequence>
<accession>A0A9P1R3T6</accession>
<name>A0A9P1R3T6_PSEAI</name>
<reference evidence="3" key="1">
    <citation type="submission" date="2015-06" db="EMBL/GenBank/DDBJ databases">
        <authorList>
            <person name="Radhakrishnan Rajesh"/>
            <person name="Underwood Anthony"/>
            <person name="Al-Shahib Ali"/>
        </authorList>
    </citation>
    <scope>NUCLEOTIDE SEQUENCE [LARGE SCALE GENOMIC DNA]</scope>
    <source>
        <strain evidence="3">P19_London_7_VIM_2_05_10</strain>
    </source>
</reference>
<dbReference type="AlphaFoldDB" id="A0A9P1R3T6"/>
<feature type="domain" description="DUF927" evidence="1">
    <location>
        <begin position="32"/>
        <end position="272"/>
    </location>
</feature>
<evidence type="ECO:0000313" key="2">
    <source>
        <dbReference type="EMBL" id="CRO27999.1"/>
    </source>
</evidence>
<dbReference type="RefSeq" id="WP_012073903.1">
    <property type="nucleotide sequence ID" value="NZ_CAKNDP010000001.1"/>
</dbReference>
<proteinExistence type="predicted"/>
<comment type="caution">
    <text evidence="2">The sequence shown here is derived from an EMBL/GenBank/DDBJ whole genome shotgun (WGS) entry which is preliminary data.</text>
</comment>
<protein>
    <recommendedName>
        <fullName evidence="1">DUF927 domain-containing protein</fullName>
    </recommendedName>
</protein>
<organism evidence="2 3">
    <name type="scientific">Pseudomonas aeruginosa</name>
    <dbReference type="NCBI Taxonomy" id="287"/>
    <lineage>
        <taxon>Bacteria</taxon>
        <taxon>Pseudomonadati</taxon>
        <taxon>Pseudomonadota</taxon>
        <taxon>Gammaproteobacteria</taxon>
        <taxon>Pseudomonadales</taxon>
        <taxon>Pseudomonadaceae</taxon>
        <taxon>Pseudomonas</taxon>
    </lineage>
</organism>
<evidence type="ECO:0000259" key="1">
    <source>
        <dbReference type="Pfam" id="PF06048"/>
    </source>
</evidence>
<dbReference type="Pfam" id="PF06048">
    <property type="entry name" value="DUF927"/>
    <property type="match status" value="1"/>
</dbReference>
<gene>
    <name evidence="2" type="ORF">PAERUG_P19_London_7_VIM_2_05_10_01249</name>
</gene>
<evidence type="ECO:0000313" key="3">
    <source>
        <dbReference type="Proteomes" id="UP000045039"/>
    </source>
</evidence>
<dbReference type="InterPro" id="IPR009270">
    <property type="entry name" value="DUF927"/>
</dbReference>
<dbReference type="EMBL" id="CVVU01000055">
    <property type="protein sequence ID" value="CRO27999.1"/>
    <property type="molecule type" value="Genomic_DNA"/>
</dbReference>